<keyword evidence="1" id="KW-0732">Signal</keyword>
<dbReference type="AlphaFoldDB" id="A0A8H6SJR7"/>
<comment type="caution">
    <text evidence="2">The sequence shown here is derived from an EMBL/GenBank/DDBJ whole genome shotgun (WGS) entry which is preliminary data.</text>
</comment>
<dbReference type="EMBL" id="JACAZE010000013">
    <property type="protein sequence ID" value="KAF7300634.1"/>
    <property type="molecule type" value="Genomic_DNA"/>
</dbReference>
<organism evidence="2 3">
    <name type="scientific">Mycena chlorophos</name>
    <name type="common">Agaric fungus</name>
    <name type="synonym">Agaricus chlorophos</name>
    <dbReference type="NCBI Taxonomy" id="658473"/>
    <lineage>
        <taxon>Eukaryota</taxon>
        <taxon>Fungi</taxon>
        <taxon>Dikarya</taxon>
        <taxon>Basidiomycota</taxon>
        <taxon>Agaricomycotina</taxon>
        <taxon>Agaricomycetes</taxon>
        <taxon>Agaricomycetidae</taxon>
        <taxon>Agaricales</taxon>
        <taxon>Marasmiineae</taxon>
        <taxon>Mycenaceae</taxon>
        <taxon>Mycena</taxon>
    </lineage>
</organism>
<reference evidence="2" key="1">
    <citation type="submission" date="2020-05" db="EMBL/GenBank/DDBJ databases">
        <title>Mycena genomes resolve the evolution of fungal bioluminescence.</title>
        <authorList>
            <person name="Tsai I.J."/>
        </authorList>
    </citation>
    <scope>NUCLEOTIDE SEQUENCE</scope>
    <source>
        <strain evidence="2">110903Hualien_Pintung</strain>
    </source>
</reference>
<evidence type="ECO:0000256" key="1">
    <source>
        <dbReference type="SAM" id="SignalP"/>
    </source>
</evidence>
<keyword evidence="3" id="KW-1185">Reference proteome</keyword>
<name>A0A8H6SJR7_MYCCL</name>
<feature type="signal peptide" evidence="1">
    <location>
        <begin position="1"/>
        <end position="25"/>
    </location>
</feature>
<dbReference type="Proteomes" id="UP000613580">
    <property type="component" value="Unassembled WGS sequence"/>
</dbReference>
<feature type="chain" id="PRO_5034946903" description="F-box domain-containing protein" evidence="1">
    <location>
        <begin position="26"/>
        <end position="395"/>
    </location>
</feature>
<dbReference type="OrthoDB" id="3038019at2759"/>
<evidence type="ECO:0000313" key="2">
    <source>
        <dbReference type="EMBL" id="KAF7300634.1"/>
    </source>
</evidence>
<sequence length="395" mass="44049">MCPWRSPLAKLSLDVVLLILEQCSPFDLAILAASSSALRAALDANPFIWRRAMVGFARGACPAIPPYAASLEETANCSPAAYARYIFGGGKCALCRKPTSSIPYEYLLRLHACSGKCKRGILSRGILFVDREHKYEIHPWGQWLPRLRGTWGRKFVYSSFMIERARHEEQQARDADSGRVLPDDDLPLPFRTTATLSEARAERARSRDALTVNAIALEHWSASYVQEKETVEAANRRFLKARAKEHGLQYHIIMRCPTVACIFTSFNRDLTLITLTVFLQHEQVITNEYQVQAFAVDDTASGTQNVSVPSIAPAQNTSLSHTKTSTLICSHCQDSFTVSSAQETKYGVSSLQKAWRPTSARCMRRSTIRALIANILTGCLRLFLCSIISRQNIAS</sequence>
<gene>
    <name evidence="2" type="ORF">HMN09_00948700</name>
</gene>
<proteinExistence type="predicted"/>
<accession>A0A8H6SJR7</accession>
<evidence type="ECO:0000313" key="3">
    <source>
        <dbReference type="Proteomes" id="UP000613580"/>
    </source>
</evidence>
<evidence type="ECO:0008006" key="4">
    <source>
        <dbReference type="Google" id="ProtNLM"/>
    </source>
</evidence>
<protein>
    <recommendedName>
        <fullName evidence="4">F-box domain-containing protein</fullName>
    </recommendedName>
</protein>